<evidence type="ECO:0000256" key="6">
    <source>
        <dbReference type="SAM" id="MobiDB-lite"/>
    </source>
</evidence>
<feature type="transmembrane region" description="Helical" evidence="7">
    <location>
        <begin position="346"/>
        <end position="366"/>
    </location>
</feature>
<dbReference type="InParanoid" id="A0A7R8UKB7"/>
<keyword evidence="10" id="KW-1185">Reference proteome</keyword>
<evidence type="ECO:0000256" key="7">
    <source>
        <dbReference type="SAM" id="Phobius"/>
    </source>
</evidence>
<keyword evidence="8" id="KW-0732">Signal</keyword>
<organism evidence="9 10">
    <name type="scientific">Hermetia illucens</name>
    <name type="common">Black soldier fly</name>
    <dbReference type="NCBI Taxonomy" id="343691"/>
    <lineage>
        <taxon>Eukaryota</taxon>
        <taxon>Metazoa</taxon>
        <taxon>Ecdysozoa</taxon>
        <taxon>Arthropoda</taxon>
        <taxon>Hexapoda</taxon>
        <taxon>Insecta</taxon>
        <taxon>Pterygota</taxon>
        <taxon>Neoptera</taxon>
        <taxon>Endopterygota</taxon>
        <taxon>Diptera</taxon>
        <taxon>Brachycera</taxon>
        <taxon>Stratiomyomorpha</taxon>
        <taxon>Stratiomyidae</taxon>
        <taxon>Hermetiinae</taxon>
        <taxon>Hermetia</taxon>
    </lineage>
</organism>
<dbReference type="AlphaFoldDB" id="A0A7R8UKB7"/>
<proteinExistence type="inferred from homology"/>
<feature type="compositionally biased region" description="Basic and acidic residues" evidence="6">
    <location>
        <begin position="211"/>
        <end position="231"/>
    </location>
</feature>
<evidence type="ECO:0000313" key="10">
    <source>
        <dbReference type="Proteomes" id="UP000594454"/>
    </source>
</evidence>
<feature type="region of interest" description="Disordered" evidence="6">
    <location>
        <begin position="201"/>
        <end position="234"/>
    </location>
</feature>
<dbReference type="PANTHER" id="PTHR12191">
    <property type="entry name" value="SOLUTE CARRIER FAMILY 39"/>
    <property type="match status" value="1"/>
</dbReference>
<feature type="compositionally biased region" description="Basic residues" evidence="6">
    <location>
        <begin position="93"/>
        <end position="105"/>
    </location>
</feature>
<evidence type="ECO:0000256" key="4">
    <source>
        <dbReference type="ARBA" id="ARBA00022989"/>
    </source>
</evidence>
<keyword evidence="5 7" id="KW-0472">Membrane</keyword>
<dbReference type="OrthoDB" id="10265193at2759"/>
<dbReference type="GO" id="GO:0140410">
    <property type="term" value="F:monoatomic cation:bicarbonate symporter activity"/>
    <property type="evidence" value="ECO:0007669"/>
    <property type="project" value="TreeGrafter"/>
</dbReference>
<dbReference type="EMBL" id="LR899010">
    <property type="protein sequence ID" value="CAD7082445.1"/>
    <property type="molecule type" value="Genomic_DNA"/>
</dbReference>
<dbReference type="GO" id="GO:0030003">
    <property type="term" value="P:intracellular monoatomic cation homeostasis"/>
    <property type="evidence" value="ECO:0007669"/>
    <property type="project" value="TreeGrafter"/>
</dbReference>
<feature type="transmembrane region" description="Helical" evidence="7">
    <location>
        <begin position="698"/>
        <end position="718"/>
    </location>
</feature>
<gene>
    <name evidence="9" type="ORF">HERILL_LOCUS5480</name>
</gene>
<dbReference type="InterPro" id="IPR003689">
    <property type="entry name" value="ZIP"/>
</dbReference>
<feature type="transmembrane region" description="Helical" evidence="7">
    <location>
        <begin position="386"/>
        <end position="407"/>
    </location>
</feature>
<feature type="signal peptide" evidence="8">
    <location>
        <begin position="1"/>
        <end position="21"/>
    </location>
</feature>
<feature type="region of interest" description="Disordered" evidence="6">
    <location>
        <begin position="73"/>
        <end position="117"/>
    </location>
</feature>
<dbReference type="PANTHER" id="PTHR12191:SF37">
    <property type="entry name" value="ZINC TRANSPORTER FOI"/>
    <property type="match status" value="1"/>
</dbReference>
<reference evidence="9 10" key="1">
    <citation type="submission" date="2020-11" db="EMBL/GenBank/DDBJ databases">
        <authorList>
            <person name="Wallbank WR R."/>
            <person name="Pardo Diaz C."/>
            <person name="Kozak K."/>
            <person name="Martin S."/>
            <person name="Jiggins C."/>
            <person name="Moest M."/>
            <person name="Warren A I."/>
            <person name="Generalovic N T."/>
            <person name="Byers J.R.P. K."/>
            <person name="Montejo-Kovacevich G."/>
            <person name="Yen C E."/>
        </authorList>
    </citation>
    <scope>NUCLEOTIDE SEQUENCE [LARGE SCALE GENOMIC DNA]</scope>
</reference>
<evidence type="ECO:0008006" key="11">
    <source>
        <dbReference type="Google" id="ProtNLM"/>
    </source>
</evidence>
<evidence type="ECO:0000256" key="5">
    <source>
        <dbReference type="ARBA" id="ARBA00023136"/>
    </source>
</evidence>
<protein>
    <recommendedName>
        <fullName evidence="11">Zinc transporter foi</fullName>
    </recommendedName>
</protein>
<dbReference type="Pfam" id="PF02535">
    <property type="entry name" value="Zip"/>
    <property type="match status" value="1"/>
</dbReference>
<feature type="compositionally biased region" description="Polar residues" evidence="6">
    <location>
        <begin position="27"/>
        <end position="46"/>
    </location>
</feature>
<evidence type="ECO:0000256" key="3">
    <source>
        <dbReference type="ARBA" id="ARBA00022692"/>
    </source>
</evidence>
<feature type="region of interest" description="Disordered" evidence="6">
    <location>
        <begin position="23"/>
        <end position="55"/>
    </location>
</feature>
<comment type="similarity">
    <text evidence="2">Belongs to the ZIP transporter (TC 2.A.5) family.</text>
</comment>
<feature type="compositionally biased region" description="Low complexity" evidence="6">
    <location>
        <begin position="201"/>
        <end position="210"/>
    </location>
</feature>
<dbReference type="GO" id="GO:0005886">
    <property type="term" value="C:plasma membrane"/>
    <property type="evidence" value="ECO:0007669"/>
    <property type="project" value="TreeGrafter"/>
</dbReference>
<keyword evidence="4 7" id="KW-1133">Transmembrane helix</keyword>
<feature type="chain" id="PRO_5031560400" description="Zinc transporter foi" evidence="8">
    <location>
        <begin position="22"/>
        <end position="726"/>
    </location>
</feature>
<feature type="transmembrane region" description="Helical" evidence="7">
    <location>
        <begin position="661"/>
        <end position="678"/>
    </location>
</feature>
<name>A0A7R8UKB7_HERIL</name>
<evidence type="ECO:0000256" key="2">
    <source>
        <dbReference type="ARBA" id="ARBA00006939"/>
    </source>
</evidence>
<sequence length="726" mass="80934">MARHLMAVCVVCLLCAEHLPCKEHLDNSNPTTKSNLAKLESPTNHGSSNNPNSINEEILNSKLSSSDVLRIENAYRKPRGRTKSTLNESQAKNRSKRHAHHHHHHSHDEEESSNAPGNIISRDFLKKIFQQFGDTEGRTMDLNGFEKMLTHLRLYNLIEDRVQEDETAIKASKASEMEAITSSTVNDSCISSLELINRISPTSSSSNPIITHDHEDPDSNRGQHNDEHAHDSTTTTVINETTATKPRTEDHDVKSRVFVNSNDLYNICPILLYQLIAPTPLEKSGCIASDLIPKYNVKPIDELIEIENRFSVWLYAIISVLGVSLVGLLGVAVIPCMDRHFYQHIIQFLVALAVGTLAGDALLHLLPHAMVSIEMEDDHSGMAWKGLIAVIGIIFFFATERGLTMIAEWRKKIEKKEKPSSRVRVMRDPDSASINNSTAGDKLCKDRYNSYPYCYNEIAMETKEDHYHHHNQKSNRESMSGTPLSKKKNNCNTYNNTCNDNNVVKDTKDHGDHNENAQKLLQNIDVDGDRDKVRPYQEETYTIILREHESSHHGHSHKHGHVHSPPRSLSAVAWMVVMGDGLHNFTDGMAIGAAFSNNIAGGFSTAIAVFCHELPHELGDFAVLLKAGMTAKQAVYYNLLSSVLSFLGMILGIIIGETPEASAWVFACAAGMFLYIALVDMMPELTSAHNERCALSQCVLQILGMCTGLGVMLLIALFEDDLKNMF</sequence>
<dbReference type="Proteomes" id="UP000594454">
    <property type="component" value="Chromosome 2"/>
</dbReference>
<dbReference type="FunCoup" id="A0A7R8UKB7">
    <property type="interactions" value="826"/>
</dbReference>
<dbReference type="GO" id="GO:0071578">
    <property type="term" value="P:zinc ion import across plasma membrane"/>
    <property type="evidence" value="ECO:0007669"/>
    <property type="project" value="TreeGrafter"/>
</dbReference>
<dbReference type="OMA" id="LLMSHGM"/>
<feature type="compositionally biased region" description="Polar residues" evidence="6">
    <location>
        <begin position="83"/>
        <end position="92"/>
    </location>
</feature>
<feature type="transmembrane region" description="Helical" evidence="7">
    <location>
        <begin position="635"/>
        <end position="655"/>
    </location>
</feature>
<dbReference type="GO" id="GO:0005385">
    <property type="term" value="F:zinc ion transmembrane transporter activity"/>
    <property type="evidence" value="ECO:0007669"/>
    <property type="project" value="TreeGrafter"/>
</dbReference>
<feature type="transmembrane region" description="Helical" evidence="7">
    <location>
        <begin position="312"/>
        <end position="334"/>
    </location>
</feature>
<evidence type="ECO:0000313" key="9">
    <source>
        <dbReference type="EMBL" id="CAD7082445.1"/>
    </source>
</evidence>
<evidence type="ECO:0000256" key="8">
    <source>
        <dbReference type="SAM" id="SignalP"/>
    </source>
</evidence>
<evidence type="ECO:0000256" key="1">
    <source>
        <dbReference type="ARBA" id="ARBA00004141"/>
    </source>
</evidence>
<keyword evidence="3 7" id="KW-0812">Transmembrane</keyword>
<comment type="subcellular location">
    <subcellularLocation>
        <location evidence="1">Membrane</location>
        <topology evidence="1">Multi-pass membrane protein</topology>
    </subcellularLocation>
</comment>
<dbReference type="InterPro" id="IPR050799">
    <property type="entry name" value="ZIP_Transporter"/>
</dbReference>
<accession>A0A7R8UKB7</accession>
<feature type="region of interest" description="Disordered" evidence="6">
    <location>
        <begin position="466"/>
        <end position="485"/>
    </location>
</feature>